<dbReference type="Proteomes" id="UP001642484">
    <property type="component" value="Unassembled WGS sequence"/>
</dbReference>
<feature type="transmembrane region" description="Helical" evidence="4">
    <location>
        <begin position="93"/>
        <end position="111"/>
    </location>
</feature>
<comment type="caution">
    <text evidence="5">The sequence shown here is derived from an EMBL/GenBank/DDBJ whole genome shotgun (WGS) entry which is preliminary data.</text>
</comment>
<dbReference type="Gene3D" id="1.20.1740.10">
    <property type="entry name" value="Amino acid/polyamine transporter I"/>
    <property type="match status" value="1"/>
</dbReference>
<organism evidence="5 6">
    <name type="scientific">Durusdinium trenchii</name>
    <dbReference type="NCBI Taxonomy" id="1381693"/>
    <lineage>
        <taxon>Eukaryota</taxon>
        <taxon>Sar</taxon>
        <taxon>Alveolata</taxon>
        <taxon>Dinophyceae</taxon>
        <taxon>Suessiales</taxon>
        <taxon>Symbiodiniaceae</taxon>
        <taxon>Durusdinium</taxon>
    </lineage>
</organism>
<evidence type="ECO:0000256" key="3">
    <source>
        <dbReference type="ARBA" id="ARBA00022475"/>
    </source>
</evidence>
<feature type="transmembrane region" description="Helical" evidence="4">
    <location>
        <begin position="148"/>
        <end position="168"/>
    </location>
</feature>
<dbReference type="InterPro" id="IPR044566">
    <property type="entry name" value="RMV1-like"/>
</dbReference>
<feature type="transmembrane region" description="Helical" evidence="4">
    <location>
        <begin position="39"/>
        <end position="59"/>
    </location>
</feature>
<keyword evidence="4" id="KW-0812">Transmembrane</keyword>
<keyword evidence="6" id="KW-1185">Reference proteome</keyword>
<feature type="transmembrane region" description="Helical" evidence="4">
    <location>
        <begin position="341"/>
        <end position="360"/>
    </location>
</feature>
<accession>A0ABP0IGN5</accession>
<gene>
    <name evidence="5" type="ORF">CCMP2556_LOCUS6581</name>
</gene>
<evidence type="ECO:0000256" key="2">
    <source>
        <dbReference type="ARBA" id="ARBA00022448"/>
    </source>
</evidence>
<dbReference type="PANTHER" id="PTHR45826">
    <property type="entry name" value="POLYAMINE TRANSPORTER PUT1"/>
    <property type="match status" value="1"/>
</dbReference>
<comment type="subcellular location">
    <subcellularLocation>
        <location evidence="1">Cell membrane</location>
        <topology evidence="1">Multi-pass membrane protein</topology>
    </subcellularLocation>
</comment>
<name>A0ABP0IGN5_9DINO</name>
<evidence type="ECO:0000313" key="5">
    <source>
        <dbReference type="EMBL" id="CAK9001761.1"/>
    </source>
</evidence>
<feature type="transmembrane region" description="Helical" evidence="4">
    <location>
        <begin position="264"/>
        <end position="291"/>
    </location>
</feature>
<dbReference type="EMBL" id="CAXAMN010002891">
    <property type="protein sequence ID" value="CAK9001761.1"/>
    <property type="molecule type" value="Genomic_DNA"/>
</dbReference>
<keyword evidence="3" id="KW-1003">Cell membrane</keyword>
<feature type="transmembrane region" description="Helical" evidence="4">
    <location>
        <begin position="123"/>
        <end position="141"/>
    </location>
</feature>
<evidence type="ECO:0000313" key="6">
    <source>
        <dbReference type="Proteomes" id="UP001642484"/>
    </source>
</evidence>
<feature type="transmembrane region" description="Helical" evidence="4">
    <location>
        <begin position="222"/>
        <end position="244"/>
    </location>
</feature>
<evidence type="ECO:0000256" key="1">
    <source>
        <dbReference type="ARBA" id="ARBA00004651"/>
    </source>
</evidence>
<keyword evidence="4" id="KW-0472">Membrane</keyword>
<dbReference type="PANTHER" id="PTHR45826:SF2">
    <property type="entry name" value="AMINO ACID TRANSPORTER"/>
    <property type="match status" value="1"/>
</dbReference>
<sequence>MSREGKLHTRHVASLAFAMTCAGPFGVEAAVRCFGAPAFFLGLFVTMLGYVLPQIFMTCELSMMPPLSNRGVVTWISRAFGGKAGECIGLNMLLYQIVDLATYTTVIVGYAESAGYEVHSGLPAIAPLLAISVGLCVNLLAVEMAAEVFMGVLALVLLPFLLGLRWSVPSLLGTNFWSGATVTQPSKDWNLFFSSLIWLNTGWDSFGNLAEEVAGPRQLLQGLLWAALAAFIVYLLCTWQALGAEGSWQDGYLAIAYRRFWQPLGIWVCISAALANTLLYTSELAVVARFLQSLGDSSEAMPQLLPSCFRRELSTGAPIVALLVTTALQLCLLLLTFDYLVQLSTLLHVVVYWWQLAAFLQLKLRHPELVRLYAVPGGRWGAALLCGLKAPVLVALVITGCQDWSMVLGALLVNVLFYFVVQCVK</sequence>
<feature type="transmembrane region" description="Helical" evidence="4">
    <location>
        <begin position="404"/>
        <end position="421"/>
    </location>
</feature>
<keyword evidence="2" id="KW-0813">Transport</keyword>
<reference evidence="5 6" key="1">
    <citation type="submission" date="2024-02" db="EMBL/GenBank/DDBJ databases">
        <authorList>
            <person name="Chen Y."/>
            <person name="Shah S."/>
            <person name="Dougan E. K."/>
            <person name="Thang M."/>
            <person name="Chan C."/>
        </authorList>
    </citation>
    <scope>NUCLEOTIDE SEQUENCE [LARGE SCALE GENOMIC DNA]</scope>
</reference>
<keyword evidence="4" id="KW-1133">Transmembrane helix</keyword>
<proteinExistence type="predicted"/>
<protein>
    <recommendedName>
        <fullName evidence="7">Amino acid transporter</fullName>
    </recommendedName>
</protein>
<evidence type="ECO:0008006" key="7">
    <source>
        <dbReference type="Google" id="ProtNLM"/>
    </source>
</evidence>
<dbReference type="PIRSF" id="PIRSF006060">
    <property type="entry name" value="AA_transporter"/>
    <property type="match status" value="1"/>
</dbReference>
<feature type="transmembrane region" description="Helical" evidence="4">
    <location>
        <begin position="380"/>
        <end position="398"/>
    </location>
</feature>
<feature type="transmembrane region" description="Helical" evidence="4">
    <location>
        <begin position="312"/>
        <end position="335"/>
    </location>
</feature>
<evidence type="ECO:0000256" key="4">
    <source>
        <dbReference type="SAM" id="Phobius"/>
    </source>
</evidence>